<proteinExistence type="predicted"/>
<feature type="region of interest" description="Disordered" evidence="1">
    <location>
        <begin position="39"/>
        <end position="61"/>
    </location>
</feature>
<evidence type="ECO:0000313" key="2">
    <source>
        <dbReference type="EMBL" id="KAF5328805.1"/>
    </source>
</evidence>
<evidence type="ECO:0000313" key="3">
    <source>
        <dbReference type="Proteomes" id="UP000567179"/>
    </source>
</evidence>
<dbReference type="EMBL" id="JAACJJ010000003">
    <property type="protein sequence ID" value="KAF5328805.1"/>
    <property type="molecule type" value="Genomic_DNA"/>
</dbReference>
<dbReference type="Proteomes" id="UP000567179">
    <property type="component" value="Unassembled WGS sequence"/>
</dbReference>
<dbReference type="OrthoDB" id="2750929at2759"/>
<protein>
    <submittedName>
        <fullName evidence="2">Uncharacterized protein</fullName>
    </submittedName>
</protein>
<evidence type="ECO:0000256" key="1">
    <source>
        <dbReference type="SAM" id="MobiDB-lite"/>
    </source>
</evidence>
<organism evidence="2 3">
    <name type="scientific">Psilocybe cf. subviscida</name>
    <dbReference type="NCBI Taxonomy" id="2480587"/>
    <lineage>
        <taxon>Eukaryota</taxon>
        <taxon>Fungi</taxon>
        <taxon>Dikarya</taxon>
        <taxon>Basidiomycota</taxon>
        <taxon>Agaricomycotina</taxon>
        <taxon>Agaricomycetes</taxon>
        <taxon>Agaricomycetidae</taxon>
        <taxon>Agaricales</taxon>
        <taxon>Agaricineae</taxon>
        <taxon>Strophariaceae</taxon>
        <taxon>Psilocybe</taxon>
    </lineage>
</organism>
<comment type="caution">
    <text evidence="2">The sequence shown here is derived from an EMBL/GenBank/DDBJ whole genome shotgun (WGS) entry which is preliminary data.</text>
</comment>
<reference evidence="2 3" key="1">
    <citation type="journal article" date="2020" name="ISME J.">
        <title>Uncovering the hidden diversity of litter-decomposition mechanisms in mushroom-forming fungi.</title>
        <authorList>
            <person name="Floudas D."/>
            <person name="Bentzer J."/>
            <person name="Ahren D."/>
            <person name="Johansson T."/>
            <person name="Persson P."/>
            <person name="Tunlid A."/>
        </authorList>
    </citation>
    <scope>NUCLEOTIDE SEQUENCE [LARGE SCALE GENOMIC DNA]</scope>
    <source>
        <strain evidence="2 3">CBS 101986</strain>
    </source>
</reference>
<sequence length="360" mass="40161">MLRLVSRISAPRRVFAVPTGGKDVRIARSAALRPCWKSQQARSYHGSPARSASSEPPGIQPRYREHRIITTFSPQKLVAMNQRIFNISGFVRVHISPRGGGTVDSRIRYVAAKSQGGRSDIPFPDDTTGAFYYRQSNTSPTRIGELRFRLCSNLQTFDMGNDLLLPSGQPWFISSQSLHLTSKYKSVREHLVEEGLLEHDLYPGVPDSLQASGIIPLTSIGQPFVVDLSASSSSFQLVSPGSQAASLEIQLRWLFRRHCDPKQSLFSGRAVVCLEQNPPSATRPMCPDPLFSLRVLEFLTPMKRLSASNGILDPIPGQLLMHRYRKSRHDYVPWGYSSTKADTRTAVTDWIRAQSVSPQL</sequence>
<accession>A0A8H5BSL1</accession>
<name>A0A8H5BSL1_9AGAR</name>
<keyword evidence="3" id="KW-1185">Reference proteome</keyword>
<dbReference type="AlphaFoldDB" id="A0A8H5BSL1"/>
<gene>
    <name evidence="2" type="ORF">D9619_011524</name>
</gene>